<comment type="caution">
    <text evidence="1">The sequence shown here is derived from an EMBL/GenBank/DDBJ whole genome shotgun (WGS) entry which is preliminary data.</text>
</comment>
<dbReference type="InterPro" id="IPR022374">
    <property type="entry name" value="EttA"/>
</dbReference>
<dbReference type="AlphaFoldDB" id="A0A432JKI5"/>
<reference evidence="1" key="1">
    <citation type="submission" date="2018-12" db="EMBL/GenBank/DDBJ databases">
        <authorList>
            <person name="Jadhav K."/>
            <person name="Kushwaha B."/>
            <person name="Jadhav I."/>
        </authorList>
    </citation>
    <scope>NUCLEOTIDE SEQUENCE [LARGE SCALE GENOMIC DNA]</scope>
    <source>
        <strain evidence="1">SBS 10</strain>
    </source>
</reference>
<gene>
    <name evidence="1" type="ORF">DSL92_01190</name>
</gene>
<proteinExistence type="predicted"/>
<protein>
    <submittedName>
        <fullName evidence="1">Uncharacterized protein</fullName>
    </submittedName>
</protein>
<accession>A0A432JKI5</accession>
<dbReference type="GO" id="GO:0045900">
    <property type="term" value="P:negative regulation of translational elongation"/>
    <property type="evidence" value="ECO:0007669"/>
    <property type="project" value="InterPro"/>
</dbReference>
<evidence type="ECO:0000313" key="1">
    <source>
        <dbReference type="EMBL" id="RUA23088.1"/>
    </source>
</evidence>
<dbReference type="EMBL" id="RXHI01000003">
    <property type="protein sequence ID" value="RUA23088.1"/>
    <property type="molecule type" value="Genomic_DNA"/>
</dbReference>
<sequence length="166" mass="18312">MANADIAYGAAALTPWTTSRRFSIPTVDVLASNGYEVSSRAYWAAFNSGETTSRRLFRALQHERVVSAAAQTPAGRNVLLLDEPSNDLTSRPLRARGGPCWSFSGCALVSFPRPLVLDRIATTSLAFEYDPHGVFRRATTPSNEADHKKRVGDDTPHRMKYKRIDA</sequence>
<organism evidence="1">
    <name type="scientific">Billgrantia gudaonensis</name>
    <dbReference type="NCBI Taxonomy" id="376427"/>
    <lineage>
        <taxon>Bacteria</taxon>
        <taxon>Pseudomonadati</taxon>
        <taxon>Pseudomonadota</taxon>
        <taxon>Gammaproteobacteria</taxon>
        <taxon>Oceanospirillales</taxon>
        <taxon>Halomonadaceae</taxon>
        <taxon>Billgrantia</taxon>
    </lineage>
</organism>
<name>A0A432JKI5_9GAMM</name>
<dbReference type="PANTHER" id="PTHR43858:SF1">
    <property type="entry name" value="ABC TRANSPORTER-RELATED PROTEIN"/>
    <property type="match status" value="1"/>
</dbReference>
<dbReference type="PANTHER" id="PTHR43858">
    <property type="entry name" value="ENERGY-DEPENDENT TRANSLATIONAL THROTTLE PROTEIN ETTA"/>
    <property type="match status" value="1"/>
</dbReference>